<evidence type="ECO:0000313" key="6">
    <source>
        <dbReference type="Proteomes" id="UP000663829"/>
    </source>
</evidence>
<evidence type="ECO:0000313" key="2">
    <source>
        <dbReference type="EMBL" id="CAF1096418.1"/>
    </source>
</evidence>
<dbReference type="EMBL" id="CAJNOK010009709">
    <property type="protein sequence ID" value="CAF1096418.1"/>
    <property type="molecule type" value="Genomic_DNA"/>
</dbReference>
<dbReference type="EMBL" id="CAJNOQ010007410">
    <property type="protein sequence ID" value="CAF1167698.1"/>
    <property type="molecule type" value="Genomic_DNA"/>
</dbReference>
<proteinExistence type="predicted"/>
<reference evidence="3" key="1">
    <citation type="submission" date="2021-02" db="EMBL/GenBank/DDBJ databases">
        <authorList>
            <person name="Nowell W R."/>
        </authorList>
    </citation>
    <scope>NUCLEOTIDE SEQUENCE</scope>
</reference>
<keyword evidence="6" id="KW-1185">Reference proteome</keyword>
<dbReference type="OrthoDB" id="10050982at2759"/>
<accession>A0A814U1V0</accession>
<keyword evidence="1" id="KW-0472">Membrane</keyword>
<keyword evidence="1" id="KW-0812">Transmembrane</keyword>
<feature type="transmembrane region" description="Helical" evidence="1">
    <location>
        <begin position="70"/>
        <end position="96"/>
    </location>
</feature>
<dbReference type="Proteomes" id="UP000677228">
    <property type="component" value="Unassembled WGS sequence"/>
</dbReference>
<comment type="caution">
    <text evidence="3">The sequence shown here is derived from an EMBL/GenBank/DDBJ whole genome shotgun (WGS) entry which is preliminary data.</text>
</comment>
<feature type="transmembrane region" description="Helical" evidence="1">
    <location>
        <begin position="46"/>
        <end position="63"/>
    </location>
</feature>
<evidence type="ECO:0000313" key="5">
    <source>
        <dbReference type="EMBL" id="CAF3931312.1"/>
    </source>
</evidence>
<dbReference type="Proteomes" id="UP000663829">
    <property type="component" value="Unassembled WGS sequence"/>
</dbReference>
<evidence type="ECO:0000313" key="4">
    <source>
        <dbReference type="EMBL" id="CAF3857916.1"/>
    </source>
</evidence>
<dbReference type="Proteomes" id="UP000681722">
    <property type="component" value="Unassembled WGS sequence"/>
</dbReference>
<dbReference type="PANTHER" id="PTHR31610:SF0">
    <property type="entry name" value="SLC26A_SULP TRANSPORTER DOMAIN-CONTAINING PROTEIN"/>
    <property type="match status" value="1"/>
</dbReference>
<name>A0A814U1V0_9BILA</name>
<dbReference type="EMBL" id="CAJOBA010009727">
    <property type="protein sequence ID" value="CAF3857916.1"/>
    <property type="molecule type" value="Genomic_DNA"/>
</dbReference>
<dbReference type="EMBL" id="CAJOBC010007409">
    <property type="protein sequence ID" value="CAF3931312.1"/>
    <property type="molecule type" value="Genomic_DNA"/>
</dbReference>
<feature type="transmembrane region" description="Helical" evidence="1">
    <location>
        <begin position="17"/>
        <end position="40"/>
    </location>
</feature>
<dbReference type="AlphaFoldDB" id="A0A814U1V0"/>
<dbReference type="Proteomes" id="UP000682733">
    <property type="component" value="Unassembled WGS sequence"/>
</dbReference>
<feature type="non-terminal residue" evidence="3">
    <location>
        <position position="1"/>
    </location>
</feature>
<keyword evidence="1" id="KW-1133">Transmembrane helix</keyword>
<dbReference type="PANTHER" id="PTHR31610">
    <property type="entry name" value="SLR0360 PROTEIN"/>
    <property type="match status" value="1"/>
</dbReference>
<sequence length="246" mass="27421">VGHPALKKMGARQGYSLLNGLAFLPFCFFGISGLLVSVIATVSINPILVFIGVVICVDTLSITPKRHYPAFLIGLMPVIADWANGTIANGVASAYSKSNMTFSQAQSSITGFNYQGLVNFSGGALLQCIFLTAIMMYIIDRKFIYACVWSLLAGLFAFFGLINASGVGVLYRKDDYGWKFTTGYTMLAVLFLGFEFCQRRQWIEQPVSEPDDLSSLEWAEWNRQQQQQTNNTNQDEELKTKFQTFF</sequence>
<feature type="transmembrane region" description="Helical" evidence="1">
    <location>
        <begin position="116"/>
        <end position="139"/>
    </location>
</feature>
<organism evidence="3 6">
    <name type="scientific">Didymodactylos carnosus</name>
    <dbReference type="NCBI Taxonomy" id="1234261"/>
    <lineage>
        <taxon>Eukaryota</taxon>
        <taxon>Metazoa</taxon>
        <taxon>Spiralia</taxon>
        <taxon>Gnathifera</taxon>
        <taxon>Rotifera</taxon>
        <taxon>Eurotatoria</taxon>
        <taxon>Bdelloidea</taxon>
        <taxon>Philodinida</taxon>
        <taxon>Philodinidae</taxon>
        <taxon>Didymodactylos</taxon>
    </lineage>
</organism>
<evidence type="ECO:0000313" key="3">
    <source>
        <dbReference type="EMBL" id="CAF1167698.1"/>
    </source>
</evidence>
<evidence type="ECO:0000256" key="1">
    <source>
        <dbReference type="SAM" id="Phobius"/>
    </source>
</evidence>
<gene>
    <name evidence="3" type="ORF">GPM918_LOCUS22013</name>
    <name evidence="2" type="ORF">OVA965_LOCUS19074</name>
    <name evidence="5" type="ORF">SRO942_LOCUS22009</name>
    <name evidence="4" type="ORF">TMI583_LOCUS19087</name>
</gene>
<protein>
    <submittedName>
        <fullName evidence="3">Uncharacterized protein</fullName>
    </submittedName>
</protein>
<feature type="transmembrane region" description="Helical" evidence="1">
    <location>
        <begin position="146"/>
        <end position="170"/>
    </location>
</feature>